<reference evidence="5 6" key="1">
    <citation type="journal article" date="2019" name="Int. J. Syst. Evol. Microbiol.">
        <title>The Global Catalogue of Microorganisms (GCM) 10K type strain sequencing project: providing services to taxonomists for standard genome sequencing and annotation.</title>
        <authorList>
            <consortium name="The Broad Institute Genomics Platform"/>
            <consortium name="The Broad Institute Genome Sequencing Center for Infectious Disease"/>
            <person name="Wu L."/>
            <person name="Ma J."/>
        </authorList>
    </citation>
    <scope>NUCLEOTIDE SEQUENCE [LARGE SCALE GENOMIC DNA]</scope>
    <source>
        <strain evidence="5 6">JCM 16009</strain>
    </source>
</reference>
<keyword evidence="2" id="KW-1133">Transmembrane helix</keyword>
<dbReference type="Pfam" id="PF19040">
    <property type="entry name" value="SGNH"/>
    <property type="match status" value="1"/>
</dbReference>
<feature type="transmembrane region" description="Helical" evidence="2">
    <location>
        <begin position="81"/>
        <end position="98"/>
    </location>
</feature>
<sequence>MPRLGRRNDERGDRMTEVRIGPVDGPTAPLPPVADPGPRHAATPAEQTGPRTFRPELQGLRALAVALVVSYHVWFGRVSGGVDVFFLISGFLITGGLFRAASRGDLRFRPMWARQAARLLPAAFTVLLASVIAGGLLLPEARWGQTIREAFASAVFLENWRLAADSVDYAAQHNTQSLVQHFWSLSIQVQFYIVWPLVVALVALMAGQLRERLRPYLLLAMGGLFVASLIFSVVLTIKNQPLAYFHSLTRVWEFALGGLLGLTIDRIRVPRAWRIALGWVGVAGLVACGAILKVDSVFPGVAALWPTGAAALVLIAGATGSAVGVDRILASRPLRYLGDLSYSLYLWHWPVLILFLVVRSQTRIGLGGGLVIVAISVALAALTHHLVEEPIRRARFGVRAQYRGAAIGLVVVLLGCTVWQVDLARRADGPGVIGDALHPGAAALRTGTPAGDPAVNLVPPMVSVTDDFYKFPDWSCGPMDRYPAIQACSSPLADPAVPPAKRIAIVGDSHSQQYTAALAPIAERNNWELTVMLMGACPFSTASETDPTSTDCPAFNAAVFDDLADTHPDAVFTLATRDARAGLTEVTPPGFVEAWQRLDDLGIPVIAARDNPRFEEPFDPPGCLQQAGRNARSCGLDRAAVYAPVPPYQKAEGVPPNVTFLDMSDAFCDPTFCPAEIGNAMVYMDFNHVSATYMTSVAPLLEERLHQATGAL</sequence>
<dbReference type="InterPro" id="IPR002656">
    <property type="entry name" value="Acyl_transf_3_dom"/>
</dbReference>
<name>A0ABN2MYJ5_9PSEU</name>
<feature type="transmembrane region" description="Helical" evidence="2">
    <location>
        <begin position="59"/>
        <end position="75"/>
    </location>
</feature>
<evidence type="ECO:0000259" key="3">
    <source>
        <dbReference type="Pfam" id="PF01757"/>
    </source>
</evidence>
<evidence type="ECO:0000256" key="1">
    <source>
        <dbReference type="SAM" id="MobiDB-lite"/>
    </source>
</evidence>
<keyword evidence="2" id="KW-0812">Transmembrane</keyword>
<keyword evidence="5" id="KW-0808">Transferase</keyword>
<evidence type="ECO:0000259" key="4">
    <source>
        <dbReference type="Pfam" id="PF19040"/>
    </source>
</evidence>
<evidence type="ECO:0000256" key="2">
    <source>
        <dbReference type="SAM" id="Phobius"/>
    </source>
</evidence>
<dbReference type="PANTHER" id="PTHR23028:SF53">
    <property type="entry name" value="ACYL_TRANSF_3 DOMAIN-CONTAINING PROTEIN"/>
    <property type="match status" value="1"/>
</dbReference>
<feature type="transmembrane region" description="Helical" evidence="2">
    <location>
        <begin position="364"/>
        <end position="382"/>
    </location>
</feature>
<feature type="transmembrane region" description="Helical" evidence="2">
    <location>
        <begin position="402"/>
        <end position="421"/>
    </location>
</feature>
<dbReference type="EMBL" id="BAAAQK010000005">
    <property type="protein sequence ID" value="GAA1843520.1"/>
    <property type="molecule type" value="Genomic_DNA"/>
</dbReference>
<feature type="transmembrane region" description="Helical" evidence="2">
    <location>
        <begin position="304"/>
        <end position="325"/>
    </location>
</feature>
<accession>A0ABN2MYJ5</accession>
<proteinExistence type="predicted"/>
<evidence type="ECO:0000313" key="6">
    <source>
        <dbReference type="Proteomes" id="UP001500449"/>
    </source>
</evidence>
<dbReference type="InterPro" id="IPR043968">
    <property type="entry name" value="SGNH"/>
</dbReference>
<feature type="transmembrane region" description="Helical" evidence="2">
    <location>
        <begin position="216"/>
        <end position="237"/>
    </location>
</feature>
<keyword evidence="6" id="KW-1185">Reference proteome</keyword>
<gene>
    <name evidence="5" type="ORF">GCM10009836_23610</name>
</gene>
<feature type="transmembrane region" description="Helical" evidence="2">
    <location>
        <begin position="243"/>
        <end position="263"/>
    </location>
</feature>
<dbReference type="InterPro" id="IPR050879">
    <property type="entry name" value="Acyltransferase_3"/>
</dbReference>
<feature type="domain" description="Acyltransferase 3" evidence="3">
    <location>
        <begin position="56"/>
        <end position="380"/>
    </location>
</feature>
<dbReference type="GO" id="GO:0016746">
    <property type="term" value="F:acyltransferase activity"/>
    <property type="evidence" value="ECO:0007669"/>
    <property type="project" value="UniProtKB-KW"/>
</dbReference>
<dbReference type="PANTHER" id="PTHR23028">
    <property type="entry name" value="ACETYLTRANSFERASE"/>
    <property type="match status" value="1"/>
</dbReference>
<dbReference type="Proteomes" id="UP001500449">
    <property type="component" value="Unassembled WGS sequence"/>
</dbReference>
<feature type="domain" description="SGNH" evidence="4">
    <location>
        <begin position="499"/>
        <end position="702"/>
    </location>
</feature>
<organism evidence="5 6">
    <name type="scientific">Pseudonocardia ailaonensis</name>
    <dbReference type="NCBI Taxonomy" id="367279"/>
    <lineage>
        <taxon>Bacteria</taxon>
        <taxon>Bacillati</taxon>
        <taxon>Actinomycetota</taxon>
        <taxon>Actinomycetes</taxon>
        <taxon>Pseudonocardiales</taxon>
        <taxon>Pseudonocardiaceae</taxon>
        <taxon>Pseudonocardia</taxon>
    </lineage>
</organism>
<feature type="region of interest" description="Disordered" evidence="1">
    <location>
        <begin position="1"/>
        <end position="51"/>
    </location>
</feature>
<feature type="transmembrane region" description="Helical" evidence="2">
    <location>
        <begin position="182"/>
        <end position="204"/>
    </location>
</feature>
<evidence type="ECO:0000313" key="5">
    <source>
        <dbReference type="EMBL" id="GAA1843520.1"/>
    </source>
</evidence>
<protein>
    <submittedName>
        <fullName evidence="5">Acyltransferase family protein</fullName>
    </submittedName>
</protein>
<keyword evidence="5" id="KW-0012">Acyltransferase</keyword>
<feature type="transmembrane region" description="Helical" evidence="2">
    <location>
        <begin position="337"/>
        <end position="358"/>
    </location>
</feature>
<comment type="caution">
    <text evidence="5">The sequence shown here is derived from an EMBL/GenBank/DDBJ whole genome shotgun (WGS) entry which is preliminary data.</text>
</comment>
<feature type="transmembrane region" description="Helical" evidence="2">
    <location>
        <begin position="119"/>
        <end position="138"/>
    </location>
</feature>
<dbReference type="Pfam" id="PF01757">
    <property type="entry name" value="Acyl_transf_3"/>
    <property type="match status" value="1"/>
</dbReference>
<feature type="compositionally biased region" description="Basic and acidic residues" evidence="1">
    <location>
        <begin position="1"/>
        <end position="17"/>
    </location>
</feature>
<keyword evidence="2" id="KW-0472">Membrane</keyword>
<feature type="transmembrane region" description="Helical" evidence="2">
    <location>
        <begin position="275"/>
        <end position="292"/>
    </location>
</feature>